<dbReference type="SMART" id="SM00248">
    <property type="entry name" value="ANK"/>
    <property type="match status" value="6"/>
</dbReference>
<dbReference type="EMBL" id="AACB03000001">
    <property type="protein sequence ID" value="KAE8304622.1"/>
    <property type="molecule type" value="Genomic_DNA"/>
</dbReference>
<dbReference type="PANTHER" id="PTHR24141">
    <property type="entry name" value="2-5A-DEPENDENT RIBONUCLEASE"/>
    <property type="match status" value="1"/>
</dbReference>
<keyword evidence="1" id="KW-0677">Repeat</keyword>
<evidence type="ECO:0000313" key="4">
    <source>
        <dbReference type="Proteomes" id="UP000001548"/>
    </source>
</evidence>
<evidence type="ECO:0000256" key="1">
    <source>
        <dbReference type="ARBA" id="ARBA00022737"/>
    </source>
</evidence>
<keyword evidence="4" id="KW-1185">Reference proteome</keyword>
<dbReference type="InterPro" id="IPR002110">
    <property type="entry name" value="Ankyrin_rpt"/>
</dbReference>
<dbReference type="VEuPathDB" id="GiardiaDB:GL50803_17023"/>
<accession>A8BXR2</accession>
<evidence type="ECO:0000256" key="2">
    <source>
        <dbReference type="ARBA" id="ARBA00023043"/>
    </source>
</evidence>
<dbReference type="KEGG" id="gla:GL50803_0017023"/>
<gene>
    <name evidence="3" type="ORF">GL50803_0017023</name>
</gene>
<comment type="caution">
    <text evidence="3">The sequence shown here is derived from an EMBL/GenBank/DDBJ whole genome shotgun (WGS) entry which is preliminary data.</text>
</comment>
<dbReference type="STRING" id="184922.A8BXR2"/>
<dbReference type="AlphaFoldDB" id="A8BXR2"/>
<dbReference type="Pfam" id="PF12796">
    <property type="entry name" value="Ank_2"/>
    <property type="match status" value="2"/>
</dbReference>
<dbReference type="GeneID" id="5697133"/>
<protein>
    <submittedName>
        <fullName evidence="3">Ankyrin repeat protein 1</fullName>
    </submittedName>
</protein>
<dbReference type="GO" id="GO:0004540">
    <property type="term" value="F:RNA nuclease activity"/>
    <property type="evidence" value="ECO:0000318"/>
    <property type="project" value="GO_Central"/>
</dbReference>
<sequence>MPRRPPALFVAAAAPCSSLCLARTGACVVEGSWAPLWTSDTAAAKRLLCSLQKQTSPDQPSVPSVFAKVLRQEVDPTTGVFSLWTQRSTTCTYNQDPTGALLTSLWAAYTLSKAIAPLATNRASHIMSFLDVVLGCMQQSSTGSFKLVLSATMLGKVLSASDVQGSGSVTCWVACAEKAIAQIAEALQVFMCRCYSLDNWIVTCALFLKPCEQPMPSHSSKITTVSSINFFLSSLLTVVQELIAIRLVPAKLQTLVAAVCNSITVPVNDLFEMLHKEYQQVVYGIGVPIVKVSFLEQQRRLFNSSPGLLTIEPLNLWNLVYYDNGDTILIHGLRYRSIGVETLDSYLHLAGAQNNSGETALMVAIKTRQYDLLSTLIPLEGGLTDCYGNTAITLILSSGDDNLLPYVAAILRYESEALRRLNFTDLMLEVFSEPCTKLTRLDQTRQQTVHGDTALMLAVLVDHLSAVQALAPLEAGMRNKKLKQAGTIALELDRRECIELLIPYEDIRDAQSNTALHRAVMEAQGDDIASELSKYHQMAGKYNASGYTALMEAARRGNTKAVVALVKIEGGMTTPKTIPITLLSPGISTKTYQTITRVTAFMICLIQLSSCNPEYETILYILSKREGDIACSDGITPLMLLGILNKPIFYPFCQATLGRVDNKGKTSLIYAVEHAAWDLVLLLLEHEGGLQDSSGWTALLYAVRDNTIIDSRAIAELARREGNLINRWGWSALTYAVHNNNVDLIRLLLPFSTQEQIVQAQRHIHSIKRSDSSKEHLSSLFAVLDVM</sequence>
<dbReference type="Gene3D" id="1.25.40.20">
    <property type="entry name" value="Ankyrin repeat-containing domain"/>
    <property type="match status" value="3"/>
</dbReference>
<dbReference type="Proteomes" id="UP000001548">
    <property type="component" value="Unassembled WGS sequence"/>
</dbReference>
<dbReference type="InterPro" id="IPR036770">
    <property type="entry name" value="Ankyrin_rpt-contain_sf"/>
</dbReference>
<dbReference type="OMA" id="NRWGWSA"/>
<dbReference type="GO" id="GO:0006396">
    <property type="term" value="P:RNA processing"/>
    <property type="evidence" value="ECO:0000318"/>
    <property type="project" value="GO_Central"/>
</dbReference>
<organism evidence="3 4">
    <name type="scientific">Giardia intestinalis (strain ATCC 50803 / WB clone C6)</name>
    <name type="common">Giardia lamblia</name>
    <dbReference type="NCBI Taxonomy" id="184922"/>
    <lineage>
        <taxon>Eukaryota</taxon>
        <taxon>Metamonada</taxon>
        <taxon>Diplomonadida</taxon>
        <taxon>Hexamitidae</taxon>
        <taxon>Giardiinae</taxon>
        <taxon>Giardia</taxon>
    </lineage>
</organism>
<dbReference type="HOGENOM" id="CLU_356599_0_0_1"/>
<dbReference type="GO" id="GO:0003723">
    <property type="term" value="F:RNA binding"/>
    <property type="evidence" value="ECO:0000318"/>
    <property type="project" value="GO_Central"/>
</dbReference>
<dbReference type="SUPFAM" id="SSF48403">
    <property type="entry name" value="Ankyrin repeat"/>
    <property type="match status" value="2"/>
</dbReference>
<keyword evidence="2" id="KW-0040">ANK repeat</keyword>
<evidence type="ECO:0000313" key="3">
    <source>
        <dbReference type="EMBL" id="KAE8304622.1"/>
    </source>
</evidence>
<reference evidence="3 4" key="1">
    <citation type="journal article" date="2007" name="Science">
        <title>Genomic minimalism in the early diverging intestinal parasite Giardia lamblia.</title>
        <authorList>
            <person name="Morrison H.G."/>
            <person name="McArthur A.G."/>
            <person name="Gillin F.D."/>
            <person name="Aley S.B."/>
            <person name="Adam R.D."/>
            <person name="Olsen G.J."/>
            <person name="Best A.A."/>
            <person name="Cande W.Z."/>
            <person name="Chen F."/>
            <person name="Cipriano M.J."/>
            <person name="Davids B.J."/>
            <person name="Dawson S.C."/>
            <person name="Elmendorf H.G."/>
            <person name="Hehl A.B."/>
            <person name="Holder M.E."/>
            <person name="Huse S.M."/>
            <person name="Kim U.U."/>
            <person name="Lasek-Nesselquist E."/>
            <person name="Manning G."/>
            <person name="Nigam A."/>
            <person name="Nixon J.E."/>
            <person name="Palm D."/>
            <person name="Passamaneck N.E."/>
            <person name="Prabhu A."/>
            <person name="Reich C.I."/>
            <person name="Reiner D.S."/>
            <person name="Samuelson J."/>
            <person name="Svard S.G."/>
            <person name="Sogin M.L."/>
        </authorList>
    </citation>
    <scope>NUCLEOTIDE SEQUENCE [LARGE SCALE GENOMIC DNA]</scope>
    <source>
        <strain evidence="3 4">WB C6</strain>
    </source>
</reference>
<name>A8BXR2_GIAIC</name>
<dbReference type="RefSeq" id="XP_001704274.1">
    <property type="nucleotide sequence ID" value="XM_001704222.1"/>
</dbReference>
<dbReference type="PANTHER" id="PTHR24141:SF1">
    <property type="entry name" value="2-5A-DEPENDENT RIBONUCLEASE"/>
    <property type="match status" value="1"/>
</dbReference>
<proteinExistence type="predicted"/>